<evidence type="ECO:0000256" key="8">
    <source>
        <dbReference type="ARBA" id="ARBA00030686"/>
    </source>
</evidence>
<evidence type="ECO:0000256" key="3">
    <source>
        <dbReference type="ARBA" id="ARBA00011991"/>
    </source>
</evidence>
<evidence type="ECO:0000256" key="4">
    <source>
        <dbReference type="ARBA" id="ARBA00015486"/>
    </source>
</evidence>
<dbReference type="HOGENOM" id="CLU_002982_0_0_5"/>
<dbReference type="Pfam" id="PF02277">
    <property type="entry name" value="DBI_PRT"/>
    <property type="match status" value="1"/>
</dbReference>
<keyword evidence="5 10" id="KW-0169">Cobalamin biosynthesis</keyword>
<dbReference type="EC" id="2.4.2.21" evidence="3 10"/>
<dbReference type="STRING" id="582402.Hbal_2151"/>
<dbReference type="UniPathway" id="UPA00061">
    <property type="reaction ID" value="UER00516"/>
</dbReference>
<evidence type="ECO:0000256" key="10">
    <source>
        <dbReference type="HAMAP-Rule" id="MF_00230"/>
    </source>
</evidence>
<dbReference type="AlphaFoldDB" id="C6XM00"/>
<comment type="function">
    <text evidence="10">Catalyzes the synthesis of alpha-ribazole-5'-phosphate from nicotinate mononucleotide (NAMN) and 5,6-dimethylbenzimidazole (DMB).</text>
</comment>
<evidence type="ECO:0000313" key="12">
    <source>
        <dbReference type="Proteomes" id="UP000002745"/>
    </source>
</evidence>
<dbReference type="PANTHER" id="PTHR43463:SF1">
    <property type="entry name" value="NICOTINATE-NUCLEOTIDE--DIMETHYLBENZIMIDAZOLE PHOSPHORIBOSYLTRANSFERASE"/>
    <property type="match status" value="1"/>
</dbReference>
<evidence type="ECO:0000256" key="9">
    <source>
        <dbReference type="ARBA" id="ARBA00047340"/>
    </source>
</evidence>
<dbReference type="GO" id="GO:0008939">
    <property type="term" value="F:nicotinate-nucleotide-dimethylbenzimidazole phosphoribosyltransferase activity"/>
    <property type="evidence" value="ECO:0007669"/>
    <property type="project" value="UniProtKB-UniRule"/>
</dbReference>
<evidence type="ECO:0000256" key="2">
    <source>
        <dbReference type="ARBA" id="ARBA00007110"/>
    </source>
</evidence>
<gene>
    <name evidence="10" type="primary">cobT</name>
    <name evidence="11" type="ordered locus">Hbal_2151</name>
</gene>
<dbReference type="InterPro" id="IPR003200">
    <property type="entry name" value="Nict_dMeBzImd_PRibTrfase"/>
</dbReference>
<evidence type="ECO:0000256" key="5">
    <source>
        <dbReference type="ARBA" id="ARBA00022573"/>
    </source>
</evidence>
<evidence type="ECO:0000256" key="6">
    <source>
        <dbReference type="ARBA" id="ARBA00022676"/>
    </source>
</evidence>
<protein>
    <recommendedName>
        <fullName evidence="4 10">Nicotinate-nucleotide--dimethylbenzimidazole phosphoribosyltransferase</fullName>
        <shortName evidence="10">NN:DBI PRT</shortName>
        <ecNumber evidence="3 10">2.4.2.21</ecNumber>
    </recommendedName>
    <alternativeName>
        <fullName evidence="8 10">N(1)-alpha-phosphoribosyltransferase</fullName>
    </alternativeName>
</protein>
<keyword evidence="6 10" id="KW-0328">Glycosyltransferase</keyword>
<comment type="pathway">
    <text evidence="1 10">Nucleoside biosynthesis; alpha-ribazole biosynthesis; alpha-ribazole from 5,6-dimethylbenzimidazole: step 1/2.</text>
</comment>
<dbReference type="InterPro" id="IPR023195">
    <property type="entry name" value="Nict_dMeBzImd_PRibTrfase_N"/>
</dbReference>
<dbReference type="Proteomes" id="UP000002745">
    <property type="component" value="Chromosome"/>
</dbReference>
<evidence type="ECO:0000256" key="1">
    <source>
        <dbReference type="ARBA" id="ARBA00005049"/>
    </source>
</evidence>
<dbReference type="Gene3D" id="1.10.1610.10">
    <property type="match status" value="1"/>
</dbReference>
<dbReference type="NCBIfam" id="TIGR03160">
    <property type="entry name" value="cobT_DBIPRT"/>
    <property type="match status" value="1"/>
</dbReference>
<dbReference type="SUPFAM" id="SSF52733">
    <property type="entry name" value="Nicotinate mononucleotide:5,6-dimethylbenzimidazole phosphoribosyltransferase (CobT)"/>
    <property type="match status" value="1"/>
</dbReference>
<dbReference type="eggNOG" id="COG2038">
    <property type="taxonomic scope" value="Bacteria"/>
</dbReference>
<proteinExistence type="inferred from homology"/>
<reference evidence="12" key="1">
    <citation type="journal article" date="2011" name="J. Bacteriol.">
        <title>Genome sequences of eight morphologically diverse alphaproteobacteria.</title>
        <authorList>
            <consortium name="US DOE Joint Genome Institute"/>
            <person name="Brown P.J."/>
            <person name="Kysela D.T."/>
            <person name="Buechlein A."/>
            <person name="Hemmerich C."/>
            <person name="Brun Y.V."/>
        </authorList>
    </citation>
    <scope>NUCLEOTIDE SEQUENCE [LARGE SCALE GENOMIC DNA]</scope>
    <source>
        <strain evidence="12">ATCC 49814 / DSM 5838 / IFAM 1418</strain>
    </source>
</reference>
<evidence type="ECO:0000256" key="7">
    <source>
        <dbReference type="ARBA" id="ARBA00022679"/>
    </source>
</evidence>
<comment type="similarity">
    <text evidence="2 10">Belongs to the CobT family.</text>
</comment>
<dbReference type="InterPro" id="IPR036087">
    <property type="entry name" value="Nict_dMeBzImd_PRibTrfase_sf"/>
</dbReference>
<accession>C6XM00</accession>
<dbReference type="Gene3D" id="3.40.50.10210">
    <property type="match status" value="1"/>
</dbReference>
<keyword evidence="12" id="KW-1185">Reference proteome</keyword>
<dbReference type="HAMAP" id="MF_00230">
    <property type="entry name" value="CobT"/>
    <property type="match status" value="1"/>
</dbReference>
<dbReference type="EMBL" id="CP001678">
    <property type="protein sequence ID" value="ACT59832.1"/>
    <property type="molecule type" value="Genomic_DNA"/>
</dbReference>
<name>C6XM00_HIRBI</name>
<organism evidence="11 12">
    <name type="scientific">Hirschia baltica (strain ATCC 49814 / DSM 5838 / IFAM 1418)</name>
    <dbReference type="NCBI Taxonomy" id="582402"/>
    <lineage>
        <taxon>Bacteria</taxon>
        <taxon>Pseudomonadati</taxon>
        <taxon>Pseudomonadota</taxon>
        <taxon>Alphaproteobacteria</taxon>
        <taxon>Hyphomonadales</taxon>
        <taxon>Hyphomonadaceae</taxon>
        <taxon>Hirschia</taxon>
    </lineage>
</organism>
<dbReference type="CDD" id="cd02439">
    <property type="entry name" value="DMB-PRT_CobT"/>
    <property type="match status" value="1"/>
</dbReference>
<evidence type="ECO:0000313" key="11">
    <source>
        <dbReference type="EMBL" id="ACT59832.1"/>
    </source>
</evidence>
<dbReference type="PANTHER" id="PTHR43463">
    <property type="entry name" value="NICOTINATE-NUCLEOTIDE--DIMETHYLBENZIMIDAZOLE PHOSPHORIBOSYLTRANSFERASE"/>
    <property type="match status" value="1"/>
</dbReference>
<comment type="catalytic activity">
    <reaction evidence="9 10">
        <text>5,6-dimethylbenzimidazole + nicotinate beta-D-ribonucleotide = alpha-ribazole 5'-phosphate + nicotinate + H(+)</text>
        <dbReference type="Rhea" id="RHEA:11196"/>
        <dbReference type="ChEBI" id="CHEBI:15378"/>
        <dbReference type="ChEBI" id="CHEBI:15890"/>
        <dbReference type="ChEBI" id="CHEBI:32544"/>
        <dbReference type="ChEBI" id="CHEBI:57502"/>
        <dbReference type="ChEBI" id="CHEBI:57918"/>
        <dbReference type="EC" id="2.4.2.21"/>
    </reaction>
</comment>
<dbReference type="InterPro" id="IPR017846">
    <property type="entry name" value="Nict_dMeBzImd_PRibTrfase_bact"/>
</dbReference>
<dbReference type="GO" id="GO:0009236">
    <property type="term" value="P:cobalamin biosynthetic process"/>
    <property type="evidence" value="ECO:0007669"/>
    <property type="project" value="UniProtKB-UniRule"/>
</dbReference>
<dbReference type="KEGG" id="hba:Hbal_2151"/>
<keyword evidence="7 10" id="KW-0808">Transferase</keyword>
<dbReference type="RefSeq" id="WP_015827982.1">
    <property type="nucleotide sequence ID" value="NC_012982.1"/>
</dbReference>
<sequence length="385" mass="40717">MTSNIEEYAPKVFKTKVLTVFISIRQHQLELITTDHSSCLDDGNNMPKSQSDDPSFNALINLKIDNKTKPVNSLGRIESLAKQIADIQENLSPVMDTCRLTIFAADHGMAAAGVSAFPQIVTQQMVLNFLNGGAAANVFARSAQVDLQVVDAGVAGEAIEHPNLISRRIAPGTQNAIIVSAMTEVQLSNAIEHGKEIGEAGDWDAVCYGEMGIGNTSSATLLAHKTLGLSLDILTGRGTGLDDDGLAKKRNLLEQASNRTPQALSPKQALMEYGGFEIAMMTGAMLGAASTNKLIIVDGFIASAAALMAIKLDASVQKNMVFAHLSDELGHAAMLKAMQVSPILDLKLRLGEGTGALLAWPIIKAAAAMLNEMASFESANVSDGT</sequence>
<dbReference type="NCBIfam" id="NF000996">
    <property type="entry name" value="PRK00105.1"/>
    <property type="match status" value="1"/>
</dbReference>
<feature type="active site" description="Proton acceptor" evidence="10">
    <location>
        <position position="352"/>
    </location>
</feature>